<evidence type="ECO:0000256" key="1">
    <source>
        <dbReference type="SAM" id="Phobius"/>
    </source>
</evidence>
<name>A0A6C0DKL4_9ZZZZ</name>
<sequence length="97" mass="11101">MGEYFTDNFSILHFAAGIIFYYFGISFSTSFVTHLLFEAIENQEFAMGIINKTGWWPGGKDKADTVINSLGDQFYFSLGWLIAKYLDYDNKGERGKI</sequence>
<dbReference type="AlphaFoldDB" id="A0A6C0DKL4"/>
<evidence type="ECO:0008006" key="3">
    <source>
        <dbReference type="Google" id="ProtNLM"/>
    </source>
</evidence>
<dbReference type="EMBL" id="MN739627">
    <property type="protein sequence ID" value="QHT16834.1"/>
    <property type="molecule type" value="Genomic_DNA"/>
</dbReference>
<reference evidence="2" key="1">
    <citation type="journal article" date="2020" name="Nature">
        <title>Giant virus diversity and host interactions through global metagenomics.</title>
        <authorList>
            <person name="Schulz F."/>
            <person name="Roux S."/>
            <person name="Paez-Espino D."/>
            <person name="Jungbluth S."/>
            <person name="Walsh D.A."/>
            <person name="Denef V.J."/>
            <person name="McMahon K.D."/>
            <person name="Konstantinidis K.T."/>
            <person name="Eloe-Fadrosh E.A."/>
            <person name="Kyrpides N.C."/>
            <person name="Woyke T."/>
        </authorList>
    </citation>
    <scope>NUCLEOTIDE SEQUENCE</scope>
    <source>
        <strain evidence="2">GVMAG-M-3300023174-207</strain>
    </source>
</reference>
<accession>A0A6C0DKL4</accession>
<keyword evidence="1" id="KW-0812">Transmembrane</keyword>
<feature type="transmembrane region" description="Helical" evidence="1">
    <location>
        <begin position="12"/>
        <end position="37"/>
    </location>
</feature>
<keyword evidence="1" id="KW-0472">Membrane</keyword>
<evidence type="ECO:0000313" key="2">
    <source>
        <dbReference type="EMBL" id="QHT16834.1"/>
    </source>
</evidence>
<proteinExistence type="predicted"/>
<keyword evidence="1" id="KW-1133">Transmembrane helix</keyword>
<protein>
    <recommendedName>
        <fullName evidence="3">DUF2238 domain-containing protein</fullName>
    </recommendedName>
</protein>
<organism evidence="2">
    <name type="scientific">viral metagenome</name>
    <dbReference type="NCBI Taxonomy" id="1070528"/>
    <lineage>
        <taxon>unclassified sequences</taxon>
        <taxon>metagenomes</taxon>
        <taxon>organismal metagenomes</taxon>
    </lineage>
</organism>